<dbReference type="InterPro" id="IPR000008">
    <property type="entry name" value="C2_dom"/>
</dbReference>
<evidence type="ECO:0000313" key="3">
    <source>
        <dbReference type="Proteomes" id="UP001567538"/>
    </source>
</evidence>
<reference evidence="2 3" key="1">
    <citation type="submission" date="2024-06" db="EMBL/GenBank/DDBJ databases">
        <title>A chromosome level genome sequence of Diviner's sage (Salvia divinorum).</title>
        <authorList>
            <person name="Ford S.A."/>
            <person name="Ro D.-K."/>
            <person name="Ness R.W."/>
            <person name="Phillips M.A."/>
        </authorList>
    </citation>
    <scope>NUCLEOTIDE SEQUENCE [LARGE SCALE GENOMIC DNA]</scope>
    <source>
        <strain evidence="2">SAF-2024a</strain>
        <tissue evidence="2">Leaf</tissue>
    </source>
</reference>
<dbReference type="InterPro" id="IPR035892">
    <property type="entry name" value="C2_domain_sf"/>
</dbReference>
<dbReference type="SUPFAM" id="SSF49562">
    <property type="entry name" value="C2 domain (Calcium/lipid-binding domain, CaLB)"/>
    <property type="match status" value="1"/>
</dbReference>
<keyword evidence="3" id="KW-1185">Reference proteome</keyword>
<accession>A0ABD1FLE4</accession>
<dbReference type="AlphaFoldDB" id="A0ABD1FLE4"/>
<sequence>MKKFEHRNKTRVLNDTLNPVWNQTFDFVVEDGLHELLMVDVYDHDTFGKDKMGRCIMTLTRAILDGELTDDFHLDGTESGKVKLHIKWTSRSIVKE</sequence>
<feature type="domain" description="C2" evidence="1">
    <location>
        <begin position="1"/>
        <end position="72"/>
    </location>
</feature>
<dbReference type="Gene3D" id="2.60.40.150">
    <property type="entry name" value="C2 domain"/>
    <property type="match status" value="1"/>
</dbReference>
<evidence type="ECO:0000259" key="1">
    <source>
        <dbReference type="PROSITE" id="PS50004"/>
    </source>
</evidence>
<dbReference type="SMART" id="SM00239">
    <property type="entry name" value="C2"/>
    <property type="match status" value="1"/>
</dbReference>
<gene>
    <name evidence="2" type="primary">SYT5</name>
    <name evidence="2" type="ORF">AAHA92_32642</name>
</gene>
<dbReference type="InterPro" id="IPR051634">
    <property type="entry name" value="Extended_Synaptotagmin"/>
</dbReference>
<dbReference type="PROSITE" id="PS50004">
    <property type="entry name" value="C2"/>
    <property type="match status" value="1"/>
</dbReference>
<evidence type="ECO:0000313" key="2">
    <source>
        <dbReference type="EMBL" id="KAL1532662.1"/>
    </source>
</evidence>
<dbReference type="EMBL" id="JBEAFC010000014">
    <property type="protein sequence ID" value="KAL1532662.1"/>
    <property type="molecule type" value="Genomic_DNA"/>
</dbReference>
<organism evidence="2 3">
    <name type="scientific">Salvia divinorum</name>
    <name type="common">Maria pastora</name>
    <name type="synonym">Diviner's sage</name>
    <dbReference type="NCBI Taxonomy" id="28513"/>
    <lineage>
        <taxon>Eukaryota</taxon>
        <taxon>Viridiplantae</taxon>
        <taxon>Streptophyta</taxon>
        <taxon>Embryophyta</taxon>
        <taxon>Tracheophyta</taxon>
        <taxon>Spermatophyta</taxon>
        <taxon>Magnoliopsida</taxon>
        <taxon>eudicotyledons</taxon>
        <taxon>Gunneridae</taxon>
        <taxon>Pentapetalae</taxon>
        <taxon>asterids</taxon>
        <taxon>lamiids</taxon>
        <taxon>Lamiales</taxon>
        <taxon>Lamiaceae</taxon>
        <taxon>Nepetoideae</taxon>
        <taxon>Mentheae</taxon>
        <taxon>Salviinae</taxon>
        <taxon>Salvia</taxon>
        <taxon>Salvia subgen. Calosphace</taxon>
    </lineage>
</organism>
<protein>
    <submittedName>
        <fullName evidence="2">Synaptotagmin-5</fullName>
    </submittedName>
</protein>
<name>A0ABD1FLE4_SALDI</name>
<comment type="caution">
    <text evidence="2">The sequence shown here is derived from an EMBL/GenBank/DDBJ whole genome shotgun (WGS) entry which is preliminary data.</text>
</comment>
<dbReference type="Proteomes" id="UP001567538">
    <property type="component" value="Unassembled WGS sequence"/>
</dbReference>
<dbReference type="Pfam" id="PF00168">
    <property type="entry name" value="C2"/>
    <property type="match status" value="1"/>
</dbReference>
<proteinExistence type="predicted"/>
<dbReference type="PANTHER" id="PTHR45761">
    <property type="entry name" value="EXTENDED SYNAPTOTAGMIN-LIKE PROTEIN 2, ISOFORM C"/>
    <property type="match status" value="1"/>
</dbReference>
<dbReference type="PANTHER" id="PTHR45761:SF1">
    <property type="entry name" value="EXTENDED SYNAPTOTAGMIN-LIKE PROTEIN 2, ISOFORM C"/>
    <property type="match status" value="1"/>
</dbReference>